<evidence type="ECO:0000256" key="3">
    <source>
        <dbReference type="ARBA" id="ARBA00022989"/>
    </source>
</evidence>
<feature type="transmembrane region" description="Helical" evidence="5">
    <location>
        <begin position="206"/>
        <end position="239"/>
    </location>
</feature>
<dbReference type="RefSeq" id="WP_081357954.1">
    <property type="nucleotide sequence ID" value="NZ_CP072212.1"/>
</dbReference>
<feature type="transmembrane region" description="Helical" evidence="5">
    <location>
        <begin position="351"/>
        <end position="376"/>
    </location>
</feature>
<proteinExistence type="predicted"/>
<dbReference type="InterPro" id="IPR007016">
    <property type="entry name" value="O-antigen_ligase-rel_domated"/>
</dbReference>
<reference evidence="7" key="2">
    <citation type="submission" date="2023-08" db="EMBL/GenBank/DDBJ databases">
        <title>Mucin Metabolism Genes Underlie the Key Renovations of Bacteroides xylanisolvens Genomes in Captive Great Apes.</title>
        <authorList>
            <person name="Nishida A.H."/>
        </authorList>
    </citation>
    <scope>NUCLEOTIDE SEQUENCE</scope>
    <source>
        <strain evidence="7">P19.10B</strain>
    </source>
</reference>
<feature type="transmembrane region" description="Helical" evidence="5">
    <location>
        <begin position="55"/>
        <end position="76"/>
    </location>
</feature>
<organism evidence="8 9">
    <name type="scientific">Bacteroides xylanisolvens</name>
    <dbReference type="NCBI Taxonomy" id="371601"/>
    <lineage>
        <taxon>Bacteria</taxon>
        <taxon>Pseudomonadati</taxon>
        <taxon>Bacteroidota</taxon>
        <taxon>Bacteroidia</taxon>
        <taxon>Bacteroidales</taxon>
        <taxon>Bacteroidaceae</taxon>
        <taxon>Bacteroides</taxon>
    </lineage>
</organism>
<dbReference type="Proteomes" id="UP000284495">
    <property type="component" value="Unassembled WGS sequence"/>
</dbReference>
<dbReference type="AlphaFoldDB" id="A0A415KYA0"/>
<evidence type="ECO:0000313" key="7">
    <source>
        <dbReference type="EMBL" id="MCA4523565.1"/>
    </source>
</evidence>
<dbReference type="GO" id="GO:0016020">
    <property type="term" value="C:membrane"/>
    <property type="evidence" value="ECO:0007669"/>
    <property type="project" value="UniProtKB-SubCell"/>
</dbReference>
<gene>
    <name evidence="8" type="ORF">DW027_01845</name>
    <name evidence="7" type="ORF">LDZ35_10115</name>
</gene>
<feature type="transmembrane region" description="Helical" evidence="5">
    <location>
        <begin position="132"/>
        <end position="154"/>
    </location>
</feature>
<accession>A0A415KYA0</accession>
<evidence type="ECO:0000259" key="6">
    <source>
        <dbReference type="Pfam" id="PF04932"/>
    </source>
</evidence>
<dbReference type="EMBL" id="JAIWWW010000024">
    <property type="protein sequence ID" value="MCA4523565.1"/>
    <property type="molecule type" value="Genomic_DNA"/>
</dbReference>
<evidence type="ECO:0000256" key="2">
    <source>
        <dbReference type="ARBA" id="ARBA00022692"/>
    </source>
</evidence>
<dbReference type="Pfam" id="PF04932">
    <property type="entry name" value="Wzy_C"/>
    <property type="match status" value="1"/>
</dbReference>
<keyword evidence="4 5" id="KW-0472">Membrane</keyword>
<sequence>MTSKKYYFLLFLIVLLIGFQQFPVLRIGGSFKIYELLSLILLLKFRNHGFWTSKLIALWVLFVLSPIVSFCYSWLFLDIPSDFYLRYPEATESFKFGNRIFSVLQIIYMLFCFSALSGIYRERRLYKYFDYLRRYIVIIGTCIAVYSLFALFVYDPIPYLPSFLQNKSVYDFRSSGLSQEPGNYVIYQVWVVLFTYYAKELFSIKVWLFMLTINVLSLFFTFSTSLIAFVVLIILSYFLCSTTKKQKISIVFISFIFFCVGYFVLLESGYYDLFETLFLNKATNFFYAPDHTLDSGSFRSYTGRIGWEIFYNQPLLGVGVGNSVYYMHLYEFKMGIVNFGDTLSLGIFPQNLYACVFAEQGLIGGCALLFFLLAVVKELWKYRNEKPYGRMFFVGGLFNVAVTLSNPLVYALFIWVFLVLALGYNKYIHEKDSNF</sequence>
<evidence type="ECO:0000313" key="8">
    <source>
        <dbReference type="EMBL" id="RHL41254.1"/>
    </source>
</evidence>
<evidence type="ECO:0000256" key="5">
    <source>
        <dbReference type="SAM" id="Phobius"/>
    </source>
</evidence>
<keyword evidence="2 5" id="KW-0812">Transmembrane</keyword>
<evidence type="ECO:0000256" key="1">
    <source>
        <dbReference type="ARBA" id="ARBA00004141"/>
    </source>
</evidence>
<dbReference type="GO" id="GO:0016874">
    <property type="term" value="F:ligase activity"/>
    <property type="evidence" value="ECO:0007669"/>
    <property type="project" value="UniProtKB-KW"/>
</dbReference>
<comment type="caution">
    <text evidence="8">The sequence shown here is derived from an EMBL/GenBank/DDBJ whole genome shotgun (WGS) entry which is preliminary data.</text>
</comment>
<keyword evidence="3 5" id="KW-1133">Transmembrane helix</keyword>
<comment type="subcellular location">
    <subcellularLocation>
        <location evidence="1">Membrane</location>
        <topology evidence="1">Multi-pass membrane protein</topology>
    </subcellularLocation>
</comment>
<keyword evidence="7" id="KW-0436">Ligase</keyword>
<feature type="transmembrane region" description="Helical" evidence="5">
    <location>
        <begin position="6"/>
        <end position="34"/>
    </location>
</feature>
<dbReference type="PANTHER" id="PTHR37422">
    <property type="entry name" value="TEICHURONIC ACID BIOSYNTHESIS PROTEIN TUAE"/>
    <property type="match status" value="1"/>
</dbReference>
<dbReference type="Proteomes" id="UP001197958">
    <property type="component" value="Unassembled WGS sequence"/>
</dbReference>
<evidence type="ECO:0000313" key="9">
    <source>
        <dbReference type="Proteomes" id="UP000284495"/>
    </source>
</evidence>
<reference evidence="8 9" key="1">
    <citation type="submission" date="2018-08" db="EMBL/GenBank/DDBJ databases">
        <title>A genome reference for cultivated species of the human gut microbiota.</title>
        <authorList>
            <person name="Zou Y."/>
            <person name="Xue W."/>
            <person name="Luo G."/>
        </authorList>
    </citation>
    <scope>NUCLEOTIDE SEQUENCE [LARGE SCALE GENOMIC DNA]</scope>
    <source>
        <strain evidence="8 9">AF38-2</strain>
    </source>
</reference>
<feature type="transmembrane region" description="Helical" evidence="5">
    <location>
        <begin position="251"/>
        <end position="271"/>
    </location>
</feature>
<feature type="domain" description="O-antigen ligase-related" evidence="6">
    <location>
        <begin position="211"/>
        <end position="367"/>
    </location>
</feature>
<dbReference type="InterPro" id="IPR051533">
    <property type="entry name" value="WaaL-like"/>
</dbReference>
<feature type="transmembrane region" description="Helical" evidence="5">
    <location>
        <begin position="96"/>
        <end position="120"/>
    </location>
</feature>
<dbReference type="EMBL" id="QROO01000002">
    <property type="protein sequence ID" value="RHL41254.1"/>
    <property type="molecule type" value="Genomic_DNA"/>
</dbReference>
<evidence type="ECO:0000256" key="4">
    <source>
        <dbReference type="ARBA" id="ARBA00023136"/>
    </source>
</evidence>
<protein>
    <submittedName>
        <fullName evidence="7">O-antigen ligase family protein</fullName>
    </submittedName>
</protein>
<name>A0A415KYA0_9BACE</name>
<dbReference type="PANTHER" id="PTHR37422:SF13">
    <property type="entry name" value="LIPOPOLYSACCHARIDE BIOSYNTHESIS PROTEIN PA4999-RELATED"/>
    <property type="match status" value="1"/>
</dbReference>